<dbReference type="Pfam" id="PF22936">
    <property type="entry name" value="Pol_BBD"/>
    <property type="match status" value="1"/>
</dbReference>
<organism evidence="4 5">
    <name type="scientific">Genlisea aurea</name>
    <dbReference type="NCBI Taxonomy" id="192259"/>
    <lineage>
        <taxon>Eukaryota</taxon>
        <taxon>Viridiplantae</taxon>
        <taxon>Streptophyta</taxon>
        <taxon>Embryophyta</taxon>
        <taxon>Tracheophyta</taxon>
        <taxon>Spermatophyta</taxon>
        <taxon>Magnoliopsida</taxon>
        <taxon>eudicotyledons</taxon>
        <taxon>Gunneridae</taxon>
        <taxon>Pentapetalae</taxon>
        <taxon>asterids</taxon>
        <taxon>lamiids</taxon>
        <taxon>Lamiales</taxon>
        <taxon>Lentibulariaceae</taxon>
        <taxon>Genlisea</taxon>
    </lineage>
</organism>
<feature type="non-terminal residue" evidence="4">
    <location>
        <position position="489"/>
    </location>
</feature>
<dbReference type="GO" id="GO:0003676">
    <property type="term" value="F:nucleic acid binding"/>
    <property type="evidence" value="ECO:0007669"/>
    <property type="project" value="InterPro"/>
</dbReference>
<dbReference type="Proteomes" id="UP000015453">
    <property type="component" value="Unassembled WGS sequence"/>
</dbReference>
<feature type="region of interest" description="Disordered" evidence="2">
    <location>
        <begin position="97"/>
        <end position="149"/>
    </location>
</feature>
<dbReference type="InterPro" id="IPR039537">
    <property type="entry name" value="Retrotran_Ty1/copia-like"/>
</dbReference>
<feature type="compositionally biased region" description="Low complexity" evidence="2">
    <location>
        <begin position="116"/>
        <end position="131"/>
    </location>
</feature>
<comment type="caution">
    <text evidence="4">The sequence shown here is derived from an EMBL/GenBank/DDBJ whole genome shotgun (WGS) entry which is preliminary data.</text>
</comment>
<keyword evidence="1" id="KW-0378">Hydrolase</keyword>
<accession>S8C1K0</accession>
<dbReference type="InterPro" id="IPR012337">
    <property type="entry name" value="RNaseH-like_sf"/>
</dbReference>
<dbReference type="Pfam" id="PF00665">
    <property type="entry name" value="rve"/>
    <property type="match status" value="1"/>
</dbReference>
<evidence type="ECO:0000256" key="1">
    <source>
        <dbReference type="ARBA" id="ARBA00022670"/>
    </source>
</evidence>
<dbReference type="PANTHER" id="PTHR42648">
    <property type="entry name" value="TRANSPOSASE, PUTATIVE-RELATED"/>
    <property type="match status" value="1"/>
</dbReference>
<sequence>KKPDQPLDQYLLQFKTVLDNLAAIGDVVPDNERVYCLLNSLGPSYDSFATSMLKDPRPTFRDLIPQLQSFEMRRQLNDEFQQQQFSTLNPMAYITEQRQRTNQPRFTSNRRGFQAQTRRPTDPTSPTPQTQNRDLPSSSQRRRMTPGERELYKNETCQICDVPGHIAKICWYLRGPQAAAVEEKLPPALANLTLDNSLTENEWTADTGATNHMAGKGSVLNNLKPYTGRDGVIIGDGSKLSISGIGATTLKQNNTQISLQNVLYVPKLTKNLLSISQLTSQQPINCEFTNNNFFVKDRATGHTQLIGHRKGDLYVLKHSPAAYFSTRFTSCSSDIWHQRLGHPQETMVHFLKNKGLIHVNQNGYRYYACLVDEFSRYMWFFPLRQKSDFALIFLQFEAYVHRQFDQKIKILQTDNGGEFVNRTLHTHFVKTGLIHHLSCPHTHEQLGMVERRHRTIREHGMTFLFHSGLPLNFWVEAFRTAVFTLNSLP</sequence>
<dbReference type="SUPFAM" id="SSF53098">
    <property type="entry name" value="Ribonuclease H-like"/>
    <property type="match status" value="1"/>
</dbReference>
<dbReference type="PANTHER" id="PTHR42648:SF26">
    <property type="entry name" value="INTEGRASE CATALYTIC DOMAIN-CONTAINING PROTEIN"/>
    <property type="match status" value="1"/>
</dbReference>
<name>S8C1K0_9LAMI</name>
<dbReference type="InterPro" id="IPR036397">
    <property type="entry name" value="RNaseH_sf"/>
</dbReference>
<keyword evidence="1" id="KW-0645">Protease</keyword>
<gene>
    <name evidence="4" type="ORF">M569_16494</name>
</gene>
<dbReference type="GO" id="GO:0008233">
    <property type="term" value="F:peptidase activity"/>
    <property type="evidence" value="ECO:0007669"/>
    <property type="project" value="UniProtKB-KW"/>
</dbReference>
<protein>
    <recommendedName>
        <fullName evidence="3">Integrase catalytic domain-containing protein</fullName>
    </recommendedName>
</protein>
<dbReference type="GO" id="GO:0006508">
    <property type="term" value="P:proteolysis"/>
    <property type="evidence" value="ECO:0007669"/>
    <property type="project" value="UniProtKB-KW"/>
</dbReference>
<feature type="domain" description="Integrase catalytic" evidence="3">
    <location>
        <begin position="316"/>
        <end position="489"/>
    </location>
</feature>
<feature type="compositionally biased region" description="Polar residues" evidence="2">
    <location>
        <begin position="100"/>
        <end position="115"/>
    </location>
</feature>
<evidence type="ECO:0000256" key="2">
    <source>
        <dbReference type="SAM" id="MobiDB-lite"/>
    </source>
</evidence>
<reference evidence="4 5" key="1">
    <citation type="journal article" date="2013" name="BMC Genomics">
        <title>The miniature genome of a carnivorous plant Genlisea aurea contains a low number of genes and short non-coding sequences.</title>
        <authorList>
            <person name="Leushkin E.V."/>
            <person name="Sutormin R.A."/>
            <person name="Nabieva E.R."/>
            <person name="Penin A.A."/>
            <person name="Kondrashov A.S."/>
            <person name="Logacheva M.D."/>
        </authorList>
    </citation>
    <scope>NUCLEOTIDE SEQUENCE [LARGE SCALE GENOMIC DNA]</scope>
</reference>
<evidence type="ECO:0000259" key="3">
    <source>
        <dbReference type="PROSITE" id="PS50994"/>
    </source>
</evidence>
<dbReference type="GO" id="GO:0015074">
    <property type="term" value="P:DNA integration"/>
    <property type="evidence" value="ECO:0007669"/>
    <property type="project" value="InterPro"/>
</dbReference>
<keyword evidence="5" id="KW-1185">Reference proteome</keyword>
<proteinExistence type="predicted"/>
<feature type="non-terminal residue" evidence="4">
    <location>
        <position position="1"/>
    </location>
</feature>
<dbReference type="InterPro" id="IPR054722">
    <property type="entry name" value="PolX-like_BBD"/>
</dbReference>
<dbReference type="AlphaFoldDB" id="S8C1K0"/>
<dbReference type="OrthoDB" id="1750395at2759"/>
<evidence type="ECO:0000313" key="5">
    <source>
        <dbReference type="Proteomes" id="UP000015453"/>
    </source>
</evidence>
<dbReference type="EMBL" id="AUSU01009334">
    <property type="protein sequence ID" value="EPS58321.1"/>
    <property type="molecule type" value="Genomic_DNA"/>
</dbReference>
<dbReference type="Gene3D" id="3.30.420.10">
    <property type="entry name" value="Ribonuclease H-like superfamily/Ribonuclease H"/>
    <property type="match status" value="1"/>
</dbReference>
<evidence type="ECO:0000313" key="4">
    <source>
        <dbReference type="EMBL" id="EPS58321.1"/>
    </source>
</evidence>
<dbReference type="InterPro" id="IPR001584">
    <property type="entry name" value="Integrase_cat-core"/>
</dbReference>
<dbReference type="PROSITE" id="PS50994">
    <property type="entry name" value="INTEGRASE"/>
    <property type="match status" value="1"/>
</dbReference>